<accession>A0ABP9PJG5</accession>
<feature type="compositionally biased region" description="Low complexity" evidence="1">
    <location>
        <begin position="178"/>
        <end position="195"/>
    </location>
</feature>
<protein>
    <recommendedName>
        <fullName evidence="4">Heparin binding hemagglutinin HbhA</fullName>
    </recommendedName>
</protein>
<dbReference type="Proteomes" id="UP001500221">
    <property type="component" value="Unassembled WGS sequence"/>
</dbReference>
<reference evidence="3" key="1">
    <citation type="journal article" date="2019" name="Int. J. Syst. Evol. Microbiol.">
        <title>The Global Catalogue of Microorganisms (GCM) 10K type strain sequencing project: providing services to taxonomists for standard genome sequencing and annotation.</title>
        <authorList>
            <consortium name="The Broad Institute Genomics Platform"/>
            <consortium name="The Broad Institute Genome Sequencing Center for Infectious Disease"/>
            <person name="Wu L."/>
            <person name="Ma J."/>
        </authorList>
    </citation>
    <scope>NUCLEOTIDE SEQUENCE [LARGE SCALE GENOMIC DNA]</scope>
    <source>
        <strain evidence="3">JCM 18459</strain>
    </source>
</reference>
<proteinExistence type="predicted"/>
<evidence type="ECO:0000313" key="3">
    <source>
        <dbReference type="Proteomes" id="UP001500221"/>
    </source>
</evidence>
<feature type="compositionally biased region" description="Low complexity" evidence="1">
    <location>
        <begin position="144"/>
        <end position="159"/>
    </location>
</feature>
<evidence type="ECO:0000313" key="2">
    <source>
        <dbReference type="EMBL" id="GAA5147660.1"/>
    </source>
</evidence>
<name>A0ABP9PJG5_9ACTN</name>
<feature type="compositionally biased region" description="Basic and acidic residues" evidence="1">
    <location>
        <begin position="196"/>
        <end position="206"/>
    </location>
</feature>
<sequence length="213" mass="22091">MAKTRIDFRSIELPAAAQKPVYAGVGAGDLAVTAVREYVADVSKRISGYQKQVSDLNAKKLRGTVENRVAELQNEALAIPTRVQTRVNDNVAALTGTVTGTYSDLAKRGEAVVKGTKLPSSATVEVKVNTTNPAARKSATKPVGAKASATTSGTTTTRKPAAKKTTAKKTTAKKTTAKKAPATKTVSDKATAAKATAEKTVEKATEKATTSAS</sequence>
<dbReference type="EMBL" id="BAABKG010000002">
    <property type="protein sequence ID" value="GAA5147660.1"/>
    <property type="molecule type" value="Genomic_DNA"/>
</dbReference>
<evidence type="ECO:0000256" key="1">
    <source>
        <dbReference type="SAM" id="MobiDB-lite"/>
    </source>
</evidence>
<keyword evidence="3" id="KW-1185">Reference proteome</keyword>
<feature type="region of interest" description="Disordered" evidence="1">
    <location>
        <begin position="128"/>
        <end position="213"/>
    </location>
</feature>
<dbReference type="RefSeq" id="WP_345457845.1">
    <property type="nucleotide sequence ID" value="NZ_BAABKG010000002.1"/>
</dbReference>
<gene>
    <name evidence="2" type="ORF">GCM10023340_20400</name>
</gene>
<organism evidence="2 3">
    <name type="scientific">Nocardioides marinquilinus</name>
    <dbReference type="NCBI Taxonomy" id="1210400"/>
    <lineage>
        <taxon>Bacteria</taxon>
        <taxon>Bacillati</taxon>
        <taxon>Actinomycetota</taxon>
        <taxon>Actinomycetes</taxon>
        <taxon>Propionibacteriales</taxon>
        <taxon>Nocardioidaceae</taxon>
        <taxon>Nocardioides</taxon>
    </lineage>
</organism>
<feature type="compositionally biased region" description="Basic residues" evidence="1">
    <location>
        <begin position="160"/>
        <end position="177"/>
    </location>
</feature>
<comment type="caution">
    <text evidence="2">The sequence shown here is derived from an EMBL/GenBank/DDBJ whole genome shotgun (WGS) entry which is preliminary data.</text>
</comment>
<evidence type="ECO:0008006" key="4">
    <source>
        <dbReference type="Google" id="ProtNLM"/>
    </source>
</evidence>